<dbReference type="InterPro" id="IPR045170">
    <property type="entry name" value="MTOX"/>
</dbReference>
<proteinExistence type="inferred from homology"/>
<protein>
    <submittedName>
        <fullName evidence="8">FAD dependent oxidoreductase</fullName>
    </submittedName>
</protein>
<dbReference type="InterPro" id="IPR036188">
    <property type="entry name" value="FAD/NAD-bd_sf"/>
</dbReference>
<dbReference type="PANTHER" id="PTHR10961:SF45">
    <property type="entry name" value="FAD DEPENDENT OXIDOREDUCTASE DOMAIN-CONTAINING PROTEIN-RELATED"/>
    <property type="match status" value="1"/>
</dbReference>
<keyword evidence="5" id="KW-0560">Oxidoreductase</keyword>
<dbReference type="Proteomes" id="UP000246702">
    <property type="component" value="Unassembled WGS sequence"/>
</dbReference>
<evidence type="ECO:0000256" key="1">
    <source>
        <dbReference type="ARBA" id="ARBA00001974"/>
    </source>
</evidence>
<dbReference type="GO" id="GO:0050660">
    <property type="term" value="F:flavin adenine dinucleotide binding"/>
    <property type="evidence" value="ECO:0007669"/>
    <property type="project" value="InterPro"/>
</dbReference>
<dbReference type="GeneID" id="37108943"/>
<dbReference type="PANTHER" id="PTHR10961">
    <property type="entry name" value="PEROXISOMAL SARCOSINE OXIDASE"/>
    <property type="match status" value="1"/>
</dbReference>
<evidence type="ECO:0000256" key="2">
    <source>
        <dbReference type="ARBA" id="ARBA00010989"/>
    </source>
</evidence>
<evidence type="ECO:0000259" key="7">
    <source>
        <dbReference type="Pfam" id="PF01266"/>
    </source>
</evidence>
<dbReference type="Gene3D" id="3.30.9.10">
    <property type="entry name" value="D-Amino Acid Oxidase, subunit A, domain 2"/>
    <property type="match status" value="1"/>
</dbReference>
<evidence type="ECO:0000256" key="4">
    <source>
        <dbReference type="ARBA" id="ARBA00022827"/>
    </source>
</evidence>
<feature type="region of interest" description="Disordered" evidence="6">
    <location>
        <begin position="413"/>
        <end position="439"/>
    </location>
</feature>
<organism evidence="8 9">
    <name type="scientific">Aspergillus sclerotioniger CBS 115572</name>
    <dbReference type="NCBI Taxonomy" id="1450535"/>
    <lineage>
        <taxon>Eukaryota</taxon>
        <taxon>Fungi</taxon>
        <taxon>Dikarya</taxon>
        <taxon>Ascomycota</taxon>
        <taxon>Pezizomycotina</taxon>
        <taxon>Eurotiomycetes</taxon>
        <taxon>Eurotiomycetidae</taxon>
        <taxon>Eurotiales</taxon>
        <taxon>Aspergillaceae</taxon>
        <taxon>Aspergillus</taxon>
        <taxon>Aspergillus subgen. Circumdati</taxon>
    </lineage>
</organism>
<dbReference type="STRING" id="1450535.A0A317V4A4"/>
<dbReference type="OrthoDB" id="2219495at2759"/>
<evidence type="ECO:0000313" key="8">
    <source>
        <dbReference type="EMBL" id="PWY67632.1"/>
    </source>
</evidence>
<sequence>MDKAQHIVIVGAGVFGLSTALDLAEDGFSSVTVMDRSMPPVPDGSSNDISRVIRFDYGDAVYAQMAKDAYELWNTSPDYAASFHHTPCVWTAQQSGPANLVQAGGSDFIRKSKEILTDMGHEWHGLDDVAALKARFPAISGAPIGEGFEGFYNQSAGWADAGVAIAGLRDRCIGAGVSFVTGRHGHVTGLEKGSDGTVKAVRTIDGGSITADQFIFATGAWTAGLIPSWNTMVATAQIVGFVRLTPDEVTRLKDLPIIFNLSTGFFSFPPHEQTGYLKVACHSFGYTLSSSTAEQDISSPPSEAISARANFIPAEGRQRLLAGLEEILPELVIRGFEKTCLCWYNETPTGDFIFDRHPEHPNLFIATGGTGHAFKFLPVVGKYISHAFQGRLPPDLAARWKFHTDYRARPQDNLFTGARSRGGGDGSRGGPGRREFSAQERDSLLSLTGALARRPARM</sequence>
<gene>
    <name evidence="8" type="ORF">BO94DRAFT_307234</name>
</gene>
<comment type="cofactor">
    <cofactor evidence="1">
        <name>FAD</name>
        <dbReference type="ChEBI" id="CHEBI:57692"/>
    </cofactor>
</comment>
<accession>A0A317V4A4</accession>
<dbReference type="GO" id="GO:0008115">
    <property type="term" value="F:sarcosine oxidase activity"/>
    <property type="evidence" value="ECO:0007669"/>
    <property type="project" value="TreeGrafter"/>
</dbReference>
<dbReference type="GO" id="GO:0004657">
    <property type="term" value="F:proline dehydrogenase activity"/>
    <property type="evidence" value="ECO:0007669"/>
    <property type="project" value="TreeGrafter"/>
</dbReference>
<dbReference type="RefSeq" id="XP_025461981.1">
    <property type="nucleotide sequence ID" value="XM_025606800.1"/>
</dbReference>
<dbReference type="GO" id="GO:0050031">
    <property type="term" value="F:L-pipecolate oxidase activity"/>
    <property type="evidence" value="ECO:0007669"/>
    <property type="project" value="TreeGrafter"/>
</dbReference>
<dbReference type="Pfam" id="PF01266">
    <property type="entry name" value="DAO"/>
    <property type="match status" value="1"/>
</dbReference>
<keyword evidence="4" id="KW-0274">FAD</keyword>
<comment type="similarity">
    <text evidence="2">Belongs to the MSOX/MTOX family.</text>
</comment>
<keyword evidence="9" id="KW-1185">Reference proteome</keyword>
<feature type="domain" description="FAD dependent oxidoreductase" evidence="7">
    <location>
        <begin position="7"/>
        <end position="385"/>
    </location>
</feature>
<reference evidence="8 9" key="1">
    <citation type="submission" date="2016-12" db="EMBL/GenBank/DDBJ databases">
        <title>The genomes of Aspergillus section Nigri reveals drivers in fungal speciation.</title>
        <authorList>
            <consortium name="DOE Joint Genome Institute"/>
            <person name="Vesth T.C."/>
            <person name="Nybo J."/>
            <person name="Theobald S."/>
            <person name="Brandl J."/>
            <person name="Frisvad J.C."/>
            <person name="Nielsen K.F."/>
            <person name="Lyhne E.K."/>
            <person name="Kogle M.E."/>
            <person name="Kuo A."/>
            <person name="Riley R."/>
            <person name="Clum A."/>
            <person name="Nolan M."/>
            <person name="Lipzen A."/>
            <person name="Salamov A."/>
            <person name="Henrissat B."/>
            <person name="Wiebenga A."/>
            <person name="De Vries R.P."/>
            <person name="Grigoriev I.V."/>
            <person name="Mortensen U.H."/>
            <person name="Andersen M.R."/>
            <person name="Baker S.E."/>
        </authorList>
    </citation>
    <scope>NUCLEOTIDE SEQUENCE [LARGE SCALE GENOMIC DNA]</scope>
    <source>
        <strain evidence="8 9">CBS 115572</strain>
    </source>
</reference>
<dbReference type="InterPro" id="IPR006076">
    <property type="entry name" value="FAD-dep_OxRdtase"/>
</dbReference>
<evidence type="ECO:0000256" key="6">
    <source>
        <dbReference type="SAM" id="MobiDB-lite"/>
    </source>
</evidence>
<dbReference type="Gene3D" id="3.50.50.60">
    <property type="entry name" value="FAD/NAD(P)-binding domain"/>
    <property type="match status" value="1"/>
</dbReference>
<dbReference type="EMBL" id="MSFK01000047">
    <property type="protein sequence ID" value="PWY67632.1"/>
    <property type="molecule type" value="Genomic_DNA"/>
</dbReference>
<feature type="compositionally biased region" description="Gly residues" evidence="6">
    <location>
        <begin position="420"/>
        <end position="430"/>
    </location>
</feature>
<dbReference type="AlphaFoldDB" id="A0A317V4A4"/>
<evidence type="ECO:0000256" key="3">
    <source>
        <dbReference type="ARBA" id="ARBA00022630"/>
    </source>
</evidence>
<comment type="caution">
    <text evidence="8">The sequence shown here is derived from an EMBL/GenBank/DDBJ whole genome shotgun (WGS) entry which is preliminary data.</text>
</comment>
<keyword evidence="3" id="KW-0285">Flavoprotein</keyword>
<dbReference type="SUPFAM" id="SSF54373">
    <property type="entry name" value="FAD-linked reductases, C-terminal domain"/>
    <property type="match status" value="1"/>
</dbReference>
<name>A0A317V4A4_9EURO</name>
<dbReference type="SUPFAM" id="SSF51905">
    <property type="entry name" value="FAD/NAD(P)-binding domain"/>
    <property type="match status" value="1"/>
</dbReference>
<evidence type="ECO:0000256" key="5">
    <source>
        <dbReference type="ARBA" id="ARBA00023002"/>
    </source>
</evidence>
<evidence type="ECO:0000313" key="9">
    <source>
        <dbReference type="Proteomes" id="UP000246702"/>
    </source>
</evidence>